<dbReference type="GO" id="GO:0016567">
    <property type="term" value="P:protein ubiquitination"/>
    <property type="evidence" value="ECO:0007669"/>
    <property type="project" value="UniProtKB-UniRule"/>
</dbReference>
<evidence type="ECO:0000256" key="16">
    <source>
        <dbReference type="SAM" id="MobiDB-lite"/>
    </source>
</evidence>
<evidence type="ECO:0000313" key="18">
    <source>
        <dbReference type="EMBL" id="KAF1986025.1"/>
    </source>
</evidence>
<dbReference type="Gene3D" id="3.30.40.10">
    <property type="entry name" value="Zinc/RING finger domain, C3HC4 (zinc finger)"/>
    <property type="match status" value="1"/>
</dbReference>
<dbReference type="SUPFAM" id="SSF57850">
    <property type="entry name" value="RING/U-box"/>
    <property type="match status" value="1"/>
</dbReference>
<name>A0A6G1GYL7_9PEZI</name>
<feature type="compositionally biased region" description="Polar residues" evidence="16">
    <location>
        <begin position="38"/>
        <end position="50"/>
    </location>
</feature>
<feature type="domain" description="RING-type" evidence="17">
    <location>
        <begin position="671"/>
        <end position="707"/>
    </location>
</feature>
<evidence type="ECO:0000313" key="19">
    <source>
        <dbReference type="Proteomes" id="UP000800041"/>
    </source>
</evidence>
<comment type="catalytic activity">
    <reaction evidence="1 14">
        <text>S-ubiquitinyl-[E2 ubiquitin-conjugating enzyme]-L-cysteine + [acceptor protein]-L-lysine = [E2 ubiquitin-conjugating enzyme]-L-cysteine + N(6)-ubiquitinyl-[acceptor protein]-L-lysine.</text>
        <dbReference type="EC" id="2.3.2.27"/>
    </reaction>
</comment>
<evidence type="ECO:0000256" key="9">
    <source>
        <dbReference type="ARBA" id="ARBA00022833"/>
    </source>
</evidence>
<evidence type="ECO:0000256" key="10">
    <source>
        <dbReference type="ARBA" id="ARBA00022853"/>
    </source>
</evidence>
<keyword evidence="9 14" id="KW-0862">Zinc</keyword>
<dbReference type="InterPro" id="IPR013083">
    <property type="entry name" value="Znf_RING/FYVE/PHD"/>
</dbReference>
<evidence type="ECO:0000256" key="7">
    <source>
        <dbReference type="ARBA" id="ARBA00022771"/>
    </source>
</evidence>
<dbReference type="PANTHER" id="PTHR23163">
    <property type="entry name" value="RING FINGER PROTEIN-RELATED"/>
    <property type="match status" value="1"/>
</dbReference>
<dbReference type="PANTHER" id="PTHR23163:SF0">
    <property type="entry name" value="E3 UBIQUITIN-PROTEIN LIGASE BRE1"/>
    <property type="match status" value="1"/>
</dbReference>
<dbReference type="PROSITE" id="PS50089">
    <property type="entry name" value="ZF_RING_2"/>
    <property type="match status" value="1"/>
</dbReference>
<evidence type="ECO:0000256" key="2">
    <source>
        <dbReference type="ARBA" id="ARBA00004123"/>
    </source>
</evidence>
<comment type="subcellular location">
    <subcellularLocation>
        <location evidence="2 14">Nucleus</location>
    </subcellularLocation>
</comment>
<dbReference type="AlphaFoldDB" id="A0A6G1GYL7"/>
<protein>
    <recommendedName>
        <fullName evidence="14">E3 ubiquitin protein ligase</fullName>
        <ecNumber evidence="14">2.3.2.27</ecNumber>
    </recommendedName>
</protein>
<dbReference type="OrthoDB" id="654191at2759"/>
<dbReference type="Pfam" id="PF08647">
    <property type="entry name" value="BRE1"/>
    <property type="match status" value="1"/>
</dbReference>
<sequence>MNDLSTVPAPFLGKPKMTERKRAAPAADLDDAAPLKRQATSINGVTSPTEDSTDRKIEEYQREAAIRQMNMYKRMCNEHEKDIADLKESNAIWKNEADKNWEKSEKELDIVVEFMDLLPPLPTPPSEEMIAAFLRACLHTRIPGTKARLEKNKDKQEERARAIFSKLPLRPGMTPQKIEEIGIAIMDKADDRAELFGALCNLKETQNQLERATERYMVANKKIEKMKSKTVNETWQPSSMLSAKPEEDRPEEDRANGATHEIDPEVEVARQVAVAQSEKRKEHCDKLEADYKRLSEEHTAVTTRLASLSDEDYSKSSLFKLIKSHYESSVKRVNDLEASNVQIREENQKLQAERLGYRNTLDEEWRHITTETEVQLSKTEMDLTRIRAQRDELSAAFQIKEKTQADNKASVDKMKQLVSSQESRMTALQAEVDRMKVHTGETVLPIPEETAIGIDEMRKSYNSLEKKYTLLEAQSSALEEAWTSSYAQAKAKLEELIRAEESVAKASAEKAKADQKFFAAQKAKETRDQEIKLLRGQSSKSSEIVTELKESAGRYRLLNVNLEKQLAEALESIRSITAQQDAMREQITNFTVAAEEKNTQLEAMKKEIMAKKAEELDHGIRQRAAEVKLEETKVQLAEMTKKHDTLKRATAKADPSNPIGDVLRALAYCHCKRTIKNVVLKTCGHAMCKECTEERISSRQRRCPICQKAFGAADTLDITL</sequence>
<feature type="coiled-coil region" evidence="15">
    <location>
        <begin position="559"/>
        <end position="649"/>
    </location>
</feature>
<keyword evidence="12 14" id="KW-0539">Nucleus</keyword>
<feature type="region of interest" description="Disordered" evidence="16">
    <location>
        <begin position="229"/>
        <end position="262"/>
    </location>
</feature>
<comment type="pathway">
    <text evidence="3 14">Protein modification; protein ubiquitination.</text>
</comment>
<accession>A0A6G1GYL7</accession>
<dbReference type="Proteomes" id="UP000800041">
    <property type="component" value="Unassembled WGS sequence"/>
</dbReference>
<dbReference type="EMBL" id="ML977159">
    <property type="protein sequence ID" value="KAF1986025.1"/>
    <property type="molecule type" value="Genomic_DNA"/>
</dbReference>
<dbReference type="GO" id="GO:0005634">
    <property type="term" value="C:nucleus"/>
    <property type="evidence" value="ECO:0007669"/>
    <property type="project" value="UniProtKB-SubCell"/>
</dbReference>
<keyword evidence="6 14" id="KW-0479">Metal-binding</keyword>
<evidence type="ECO:0000259" key="17">
    <source>
        <dbReference type="PROSITE" id="PS50089"/>
    </source>
</evidence>
<dbReference type="InterPro" id="IPR001841">
    <property type="entry name" value="Znf_RING"/>
</dbReference>
<dbReference type="UniPathway" id="UPA00143"/>
<feature type="compositionally biased region" description="Basic and acidic residues" evidence="16">
    <location>
        <begin position="244"/>
        <end position="262"/>
    </location>
</feature>
<dbReference type="EC" id="2.3.2.27" evidence="14"/>
<gene>
    <name evidence="18" type="ORF">K402DRAFT_97633</name>
</gene>
<keyword evidence="7 13" id="KW-0863">Zinc-finger</keyword>
<feature type="coiled-coil region" evidence="15">
    <location>
        <begin position="195"/>
        <end position="229"/>
    </location>
</feature>
<evidence type="ECO:0000256" key="1">
    <source>
        <dbReference type="ARBA" id="ARBA00000900"/>
    </source>
</evidence>
<keyword evidence="5 14" id="KW-0808">Transferase</keyword>
<dbReference type="GO" id="GO:0033503">
    <property type="term" value="C:HULC complex"/>
    <property type="evidence" value="ECO:0007669"/>
    <property type="project" value="TreeGrafter"/>
</dbReference>
<dbReference type="GO" id="GO:0008270">
    <property type="term" value="F:zinc ion binding"/>
    <property type="evidence" value="ECO:0007669"/>
    <property type="project" value="UniProtKB-KW"/>
</dbReference>
<evidence type="ECO:0000256" key="5">
    <source>
        <dbReference type="ARBA" id="ARBA00022679"/>
    </source>
</evidence>
<keyword evidence="19" id="KW-1185">Reference proteome</keyword>
<feature type="coiled-coil region" evidence="15">
    <location>
        <begin position="62"/>
        <end position="96"/>
    </location>
</feature>
<feature type="coiled-coil region" evidence="15">
    <location>
        <begin position="277"/>
        <end position="360"/>
    </location>
</feature>
<feature type="compositionally biased region" description="Polar residues" evidence="16">
    <location>
        <begin position="229"/>
        <end position="241"/>
    </location>
</feature>
<feature type="region of interest" description="Disordered" evidence="16">
    <location>
        <begin position="1"/>
        <end position="56"/>
    </location>
</feature>
<proteinExistence type="inferred from homology"/>
<keyword evidence="10 14" id="KW-0156">Chromatin regulator</keyword>
<dbReference type="Pfam" id="PF00097">
    <property type="entry name" value="zf-C3HC4"/>
    <property type="match status" value="1"/>
</dbReference>
<evidence type="ECO:0000256" key="3">
    <source>
        <dbReference type="ARBA" id="ARBA00004906"/>
    </source>
</evidence>
<evidence type="ECO:0000256" key="4">
    <source>
        <dbReference type="ARBA" id="ARBA00005555"/>
    </source>
</evidence>
<keyword evidence="8 14" id="KW-0833">Ubl conjugation pathway</keyword>
<evidence type="ECO:0000256" key="11">
    <source>
        <dbReference type="ARBA" id="ARBA00023054"/>
    </source>
</evidence>
<comment type="similarity">
    <text evidence="4 14">Belongs to the BRE1 family.</text>
</comment>
<evidence type="ECO:0000256" key="8">
    <source>
        <dbReference type="ARBA" id="ARBA00022786"/>
    </source>
</evidence>
<evidence type="ECO:0000256" key="6">
    <source>
        <dbReference type="ARBA" id="ARBA00022723"/>
    </source>
</evidence>
<dbReference type="GO" id="GO:0006325">
    <property type="term" value="P:chromatin organization"/>
    <property type="evidence" value="ECO:0007669"/>
    <property type="project" value="UniProtKB-KW"/>
</dbReference>
<dbReference type="InterPro" id="IPR018957">
    <property type="entry name" value="Znf_C3HC4_RING-type"/>
</dbReference>
<evidence type="ECO:0000256" key="12">
    <source>
        <dbReference type="ARBA" id="ARBA00023242"/>
    </source>
</evidence>
<evidence type="ECO:0000256" key="13">
    <source>
        <dbReference type="PROSITE-ProRule" id="PRU00175"/>
    </source>
</evidence>
<organism evidence="18 19">
    <name type="scientific">Aulographum hederae CBS 113979</name>
    <dbReference type="NCBI Taxonomy" id="1176131"/>
    <lineage>
        <taxon>Eukaryota</taxon>
        <taxon>Fungi</taxon>
        <taxon>Dikarya</taxon>
        <taxon>Ascomycota</taxon>
        <taxon>Pezizomycotina</taxon>
        <taxon>Dothideomycetes</taxon>
        <taxon>Pleosporomycetidae</taxon>
        <taxon>Aulographales</taxon>
        <taxon>Aulographaceae</taxon>
    </lineage>
</organism>
<evidence type="ECO:0000256" key="15">
    <source>
        <dbReference type="SAM" id="Coils"/>
    </source>
</evidence>
<keyword evidence="11 14" id="KW-0175">Coiled coil</keyword>
<dbReference type="GO" id="GO:0061630">
    <property type="term" value="F:ubiquitin protein ligase activity"/>
    <property type="evidence" value="ECO:0007669"/>
    <property type="project" value="UniProtKB-EC"/>
</dbReference>
<dbReference type="InterPro" id="IPR013956">
    <property type="entry name" value="E3_ubiquit_lig_Bre1"/>
</dbReference>
<reference evidence="18" key="1">
    <citation type="journal article" date="2020" name="Stud. Mycol.">
        <title>101 Dothideomycetes genomes: a test case for predicting lifestyles and emergence of pathogens.</title>
        <authorList>
            <person name="Haridas S."/>
            <person name="Albert R."/>
            <person name="Binder M."/>
            <person name="Bloem J."/>
            <person name="Labutti K."/>
            <person name="Salamov A."/>
            <person name="Andreopoulos B."/>
            <person name="Baker S."/>
            <person name="Barry K."/>
            <person name="Bills G."/>
            <person name="Bluhm B."/>
            <person name="Cannon C."/>
            <person name="Castanera R."/>
            <person name="Culley D."/>
            <person name="Daum C."/>
            <person name="Ezra D."/>
            <person name="Gonzalez J."/>
            <person name="Henrissat B."/>
            <person name="Kuo A."/>
            <person name="Liang C."/>
            <person name="Lipzen A."/>
            <person name="Lutzoni F."/>
            <person name="Magnuson J."/>
            <person name="Mondo S."/>
            <person name="Nolan M."/>
            <person name="Ohm R."/>
            <person name="Pangilinan J."/>
            <person name="Park H.-J."/>
            <person name="Ramirez L."/>
            <person name="Alfaro M."/>
            <person name="Sun H."/>
            <person name="Tritt A."/>
            <person name="Yoshinaga Y."/>
            <person name="Zwiers L.-H."/>
            <person name="Turgeon B."/>
            <person name="Goodwin S."/>
            <person name="Spatafora J."/>
            <person name="Crous P."/>
            <person name="Grigoriev I."/>
        </authorList>
    </citation>
    <scope>NUCLEOTIDE SEQUENCE</scope>
    <source>
        <strain evidence="18">CBS 113979</strain>
    </source>
</reference>
<feature type="coiled-coil region" evidence="15">
    <location>
        <begin position="411"/>
        <end position="516"/>
    </location>
</feature>
<evidence type="ECO:0000256" key="14">
    <source>
        <dbReference type="RuleBase" id="RU365038"/>
    </source>
</evidence>